<organism evidence="1 2">
    <name type="scientific">Sphingobacterium corticis</name>
    <dbReference type="NCBI Taxonomy" id="1812823"/>
    <lineage>
        <taxon>Bacteria</taxon>
        <taxon>Pseudomonadati</taxon>
        <taxon>Bacteroidota</taxon>
        <taxon>Sphingobacteriia</taxon>
        <taxon>Sphingobacteriales</taxon>
        <taxon>Sphingobacteriaceae</taxon>
        <taxon>Sphingobacterium</taxon>
    </lineage>
</organism>
<evidence type="ECO:0000313" key="1">
    <source>
        <dbReference type="EMBL" id="MFD2598178.1"/>
    </source>
</evidence>
<protein>
    <recommendedName>
        <fullName evidence="3">Lipid A 3-O-deacylase PagL</fullName>
    </recommendedName>
</protein>
<dbReference type="RefSeq" id="WP_380867864.1">
    <property type="nucleotide sequence ID" value="NZ_JBHUMA010000004.1"/>
</dbReference>
<sequence length="175" mass="19599">MTRAFIILTLSILYTVACYAQEILPQNKASLDVFVTGLYISREQPIAKNQSAELGVGMMADYFIGSDVKIHVRPSARLSYAYYYDRLRRTEKQRNTDLNSGNIIGADFITGFHVLNGAAERSNFVYLISPFWGLNRQLGKSKIQYHFKVGPAIASKSISNDGIGIYVNTGFAYCF</sequence>
<reference evidence="2" key="1">
    <citation type="journal article" date="2019" name="Int. J. Syst. Evol. Microbiol.">
        <title>The Global Catalogue of Microorganisms (GCM) 10K type strain sequencing project: providing services to taxonomists for standard genome sequencing and annotation.</title>
        <authorList>
            <consortium name="The Broad Institute Genomics Platform"/>
            <consortium name="The Broad Institute Genome Sequencing Center for Infectious Disease"/>
            <person name="Wu L."/>
            <person name="Ma J."/>
        </authorList>
    </citation>
    <scope>NUCLEOTIDE SEQUENCE [LARGE SCALE GENOMIC DNA]</scope>
    <source>
        <strain evidence="2">KCTC 42248</strain>
    </source>
</reference>
<accession>A0ABW5NJW6</accession>
<comment type="caution">
    <text evidence="1">The sequence shown here is derived from an EMBL/GenBank/DDBJ whole genome shotgun (WGS) entry which is preliminary data.</text>
</comment>
<keyword evidence="2" id="KW-1185">Reference proteome</keyword>
<dbReference type="EMBL" id="JBHUMA010000004">
    <property type="protein sequence ID" value="MFD2598178.1"/>
    <property type="molecule type" value="Genomic_DNA"/>
</dbReference>
<evidence type="ECO:0008006" key="3">
    <source>
        <dbReference type="Google" id="ProtNLM"/>
    </source>
</evidence>
<dbReference type="Proteomes" id="UP001597393">
    <property type="component" value="Unassembled WGS sequence"/>
</dbReference>
<name>A0ABW5NJW6_9SPHI</name>
<evidence type="ECO:0000313" key="2">
    <source>
        <dbReference type="Proteomes" id="UP001597393"/>
    </source>
</evidence>
<gene>
    <name evidence="1" type="ORF">ACFSQ3_04360</name>
</gene>
<proteinExistence type="predicted"/>